<comment type="caution">
    <text evidence="2">The sequence shown here is derived from an EMBL/GenBank/DDBJ whole genome shotgun (WGS) entry which is preliminary data.</text>
</comment>
<protein>
    <recommendedName>
        <fullName evidence="1">DUF4440 domain-containing protein</fullName>
    </recommendedName>
</protein>
<evidence type="ECO:0000313" key="2">
    <source>
        <dbReference type="EMBL" id="GAA4861071.1"/>
    </source>
</evidence>
<feature type="domain" description="DUF4440" evidence="1">
    <location>
        <begin position="50"/>
        <end position="165"/>
    </location>
</feature>
<dbReference type="Pfam" id="PF14534">
    <property type="entry name" value="DUF4440"/>
    <property type="match status" value="1"/>
</dbReference>
<dbReference type="Proteomes" id="UP001501323">
    <property type="component" value="Unassembled WGS sequence"/>
</dbReference>
<accession>A0ABP9E0Y9</accession>
<evidence type="ECO:0000313" key="3">
    <source>
        <dbReference type="Proteomes" id="UP001501323"/>
    </source>
</evidence>
<keyword evidence="3" id="KW-1185">Reference proteome</keyword>
<sequence length="187" mass="20224">MPKLQVGWVIVLVLVVQLAPGRCASRRAPASNPPPDTPAIVGSASEAESILAARASLNQALQDRDVTTFARLWRADLRAIVGGNGGMTVGYDQNVELNPRMFSGSSFLSGERNPERIEVGASNGGHEQAAESGEWVWRISQNGTPPHLSGRYLIYWRKDGLTWKILQETYVTTACRPAPQCGVSAQP</sequence>
<organism evidence="2 3">
    <name type="scientific">Luteimonas vadosa</name>
    <dbReference type="NCBI Taxonomy" id="1165507"/>
    <lineage>
        <taxon>Bacteria</taxon>
        <taxon>Pseudomonadati</taxon>
        <taxon>Pseudomonadota</taxon>
        <taxon>Gammaproteobacteria</taxon>
        <taxon>Lysobacterales</taxon>
        <taxon>Lysobacteraceae</taxon>
        <taxon>Luteimonas</taxon>
    </lineage>
</organism>
<dbReference type="EMBL" id="BAABJY010000001">
    <property type="protein sequence ID" value="GAA4861071.1"/>
    <property type="molecule type" value="Genomic_DNA"/>
</dbReference>
<dbReference type="InterPro" id="IPR027843">
    <property type="entry name" value="DUF4440"/>
</dbReference>
<proteinExistence type="predicted"/>
<dbReference type="RefSeq" id="WP_425563047.1">
    <property type="nucleotide sequence ID" value="NZ_BAABJY010000001.1"/>
</dbReference>
<dbReference type="SUPFAM" id="SSF54427">
    <property type="entry name" value="NTF2-like"/>
    <property type="match status" value="1"/>
</dbReference>
<name>A0ABP9E0Y9_9GAMM</name>
<dbReference type="Gene3D" id="3.10.450.50">
    <property type="match status" value="1"/>
</dbReference>
<gene>
    <name evidence="2" type="ORF">GCM10023332_11380</name>
</gene>
<dbReference type="InterPro" id="IPR032710">
    <property type="entry name" value="NTF2-like_dom_sf"/>
</dbReference>
<reference evidence="3" key="1">
    <citation type="journal article" date="2019" name="Int. J. Syst. Evol. Microbiol.">
        <title>The Global Catalogue of Microorganisms (GCM) 10K type strain sequencing project: providing services to taxonomists for standard genome sequencing and annotation.</title>
        <authorList>
            <consortium name="The Broad Institute Genomics Platform"/>
            <consortium name="The Broad Institute Genome Sequencing Center for Infectious Disease"/>
            <person name="Wu L."/>
            <person name="Ma J."/>
        </authorList>
    </citation>
    <scope>NUCLEOTIDE SEQUENCE [LARGE SCALE GENOMIC DNA]</scope>
    <source>
        <strain evidence="3">JCM 18392</strain>
    </source>
</reference>
<evidence type="ECO:0000259" key="1">
    <source>
        <dbReference type="Pfam" id="PF14534"/>
    </source>
</evidence>